<gene>
    <name evidence="1" type="ORF">BpHYR1_010707</name>
</gene>
<organism evidence="1 2">
    <name type="scientific">Brachionus plicatilis</name>
    <name type="common">Marine rotifer</name>
    <name type="synonym">Brachionus muelleri</name>
    <dbReference type="NCBI Taxonomy" id="10195"/>
    <lineage>
        <taxon>Eukaryota</taxon>
        <taxon>Metazoa</taxon>
        <taxon>Spiralia</taxon>
        <taxon>Gnathifera</taxon>
        <taxon>Rotifera</taxon>
        <taxon>Eurotatoria</taxon>
        <taxon>Monogononta</taxon>
        <taxon>Pseudotrocha</taxon>
        <taxon>Ploima</taxon>
        <taxon>Brachionidae</taxon>
        <taxon>Brachionus</taxon>
    </lineage>
</organism>
<sequence>MTIKSIIQGRDLEQGLDYPNKLILESYILYLILSFKHNNRLRIKITFGQLRMNFIRKLNGEI</sequence>
<dbReference type="AlphaFoldDB" id="A0A3M7SKQ5"/>
<evidence type="ECO:0000313" key="1">
    <source>
        <dbReference type="EMBL" id="RNA36319.1"/>
    </source>
</evidence>
<name>A0A3M7SKQ5_BRAPC</name>
<reference evidence="1 2" key="1">
    <citation type="journal article" date="2018" name="Sci. Rep.">
        <title>Genomic signatures of local adaptation to the degree of environmental predictability in rotifers.</title>
        <authorList>
            <person name="Franch-Gras L."/>
            <person name="Hahn C."/>
            <person name="Garcia-Roger E.M."/>
            <person name="Carmona M.J."/>
            <person name="Serra M."/>
            <person name="Gomez A."/>
        </authorList>
    </citation>
    <scope>NUCLEOTIDE SEQUENCE [LARGE SCALE GENOMIC DNA]</scope>
    <source>
        <strain evidence="1">HYR1</strain>
    </source>
</reference>
<dbReference type="EMBL" id="REGN01001203">
    <property type="protein sequence ID" value="RNA36319.1"/>
    <property type="molecule type" value="Genomic_DNA"/>
</dbReference>
<proteinExistence type="predicted"/>
<protein>
    <submittedName>
        <fullName evidence="1">Uncharacterized protein</fullName>
    </submittedName>
</protein>
<evidence type="ECO:0000313" key="2">
    <source>
        <dbReference type="Proteomes" id="UP000276133"/>
    </source>
</evidence>
<dbReference type="Proteomes" id="UP000276133">
    <property type="component" value="Unassembled WGS sequence"/>
</dbReference>
<accession>A0A3M7SKQ5</accession>
<comment type="caution">
    <text evidence="1">The sequence shown here is derived from an EMBL/GenBank/DDBJ whole genome shotgun (WGS) entry which is preliminary data.</text>
</comment>
<keyword evidence="2" id="KW-1185">Reference proteome</keyword>